<protein>
    <submittedName>
        <fullName evidence="1">Uncharacterized protein</fullName>
    </submittedName>
</protein>
<reference evidence="1" key="1">
    <citation type="journal article" date="2020" name="Nature">
        <title>Giant virus diversity and host interactions through global metagenomics.</title>
        <authorList>
            <person name="Schulz F."/>
            <person name="Roux S."/>
            <person name="Paez-Espino D."/>
            <person name="Jungbluth S."/>
            <person name="Walsh D.A."/>
            <person name="Denef V.J."/>
            <person name="McMahon K.D."/>
            <person name="Konstantinidis K.T."/>
            <person name="Eloe-Fadrosh E.A."/>
            <person name="Kyrpides N.C."/>
            <person name="Woyke T."/>
        </authorList>
    </citation>
    <scope>NUCLEOTIDE SEQUENCE</scope>
    <source>
        <strain evidence="1">GVMAG-M-3300023179-92</strain>
    </source>
</reference>
<dbReference type="EMBL" id="MN739934">
    <property type="protein sequence ID" value="QHT78544.1"/>
    <property type="molecule type" value="Genomic_DNA"/>
</dbReference>
<evidence type="ECO:0000313" key="1">
    <source>
        <dbReference type="EMBL" id="QHT78544.1"/>
    </source>
</evidence>
<dbReference type="AlphaFoldDB" id="A0A6C0HDN0"/>
<name>A0A6C0HDN0_9ZZZZ</name>
<proteinExistence type="predicted"/>
<accession>A0A6C0HDN0</accession>
<organism evidence="1">
    <name type="scientific">viral metagenome</name>
    <dbReference type="NCBI Taxonomy" id="1070528"/>
    <lineage>
        <taxon>unclassified sequences</taxon>
        <taxon>metagenomes</taxon>
        <taxon>organismal metagenomes</taxon>
    </lineage>
</organism>
<sequence>MTELIHPKLLLNKVIDEDKNNITFQHFKYENIDINQLIKYKLEIKYKPQYKERSIKSVKQIC</sequence>